<dbReference type="RefSeq" id="WP_171740453.1">
    <property type="nucleotide sequence ID" value="NZ_CP053435.1"/>
</dbReference>
<dbReference type="EMBL" id="CP053435">
    <property type="protein sequence ID" value="QJW90609.1"/>
    <property type="molecule type" value="Genomic_DNA"/>
</dbReference>
<sequence length="374" mass="42548">MCRLNLLGLQSKIVVVGALLLFARCQTVPEDTVKPVPTLTRGLLNGDPVVQSTPDKIELITVNNQFDKLLGTEYARFSRPTNIADYGQFRVVESIRPDVLFDHEFNWTSTQRKNVMVAIFKNVIRIDLNQIANKSDLIWMWTPPKGAVDPGRITFAEGQAVSLNSDNQFTYSSPVNLNTNTYYVWCVLAWDSQGIRITNASRELPFRVENTVVPAPTLFRAPLNVDPVVQSTPGSVDLITVENQFHKLIDTEYRQTSRPQVDSKEYSKFKFVELINLKDLPKHEFKWVSTQRQNVTVVIFKNLVRVVSNDIATNDIVWKWDYKGTAPDPGKVTFADVKPTSPLTPNTYYVWCVLVRNNQNRIIGASRELPFQVK</sequence>
<dbReference type="KEGG" id="stae:HNV11_15065"/>
<evidence type="ECO:0000313" key="1">
    <source>
        <dbReference type="EMBL" id="QJW90609.1"/>
    </source>
</evidence>
<evidence type="ECO:0000313" key="2">
    <source>
        <dbReference type="Proteomes" id="UP000502756"/>
    </source>
</evidence>
<proteinExistence type="predicted"/>
<accession>A0A6M5Y9H7</accession>
<dbReference type="Proteomes" id="UP000502756">
    <property type="component" value="Chromosome"/>
</dbReference>
<keyword evidence="2" id="KW-1185">Reference proteome</keyword>
<name>A0A6M5Y9H7_9BACT</name>
<reference evidence="1 2" key="1">
    <citation type="submission" date="2020-05" db="EMBL/GenBank/DDBJ databases">
        <title>Genome sequencing of Spirosoma sp. TS118.</title>
        <authorList>
            <person name="Lee J.-H."/>
            <person name="Jeong S."/>
            <person name="Zhao L."/>
            <person name="Jung J.-H."/>
            <person name="Kim M.-K."/>
            <person name="Lim S."/>
        </authorList>
    </citation>
    <scope>NUCLEOTIDE SEQUENCE [LARGE SCALE GENOMIC DNA]</scope>
    <source>
        <strain evidence="1 2">TS118</strain>
    </source>
</reference>
<gene>
    <name evidence="1" type="ORF">HNV11_15065</name>
</gene>
<protein>
    <submittedName>
        <fullName evidence="1">Uncharacterized protein</fullName>
    </submittedName>
</protein>
<organism evidence="1 2">
    <name type="scientific">Spirosoma taeanense</name>
    <dbReference type="NCBI Taxonomy" id="2735870"/>
    <lineage>
        <taxon>Bacteria</taxon>
        <taxon>Pseudomonadati</taxon>
        <taxon>Bacteroidota</taxon>
        <taxon>Cytophagia</taxon>
        <taxon>Cytophagales</taxon>
        <taxon>Cytophagaceae</taxon>
        <taxon>Spirosoma</taxon>
    </lineage>
</organism>
<dbReference type="AlphaFoldDB" id="A0A6M5Y9H7"/>